<dbReference type="Gene3D" id="2.60.40.10">
    <property type="entry name" value="Immunoglobulins"/>
    <property type="match status" value="1"/>
</dbReference>
<dbReference type="InterPro" id="IPR035986">
    <property type="entry name" value="PKD_dom_sf"/>
</dbReference>
<dbReference type="Proteomes" id="UP000594042">
    <property type="component" value="Chromosome"/>
</dbReference>
<dbReference type="SUPFAM" id="SSF49299">
    <property type="entry name" value="PKD domain"/>
    <property type="match status" value="1"/>
</dbReference>
<sequence length="444" mass="48951">MKKIIYKALSVLTVSILLYACEYREVYDAGSEYPNDKVYIAGVYETLIYKVDQIIESPNEPFRYKIDAENNKLLIPIGIYRGSVWSKGNVVVELGVDNDTIPGLIESEELVDEDGSIPEILPEGKYQLDTQVNIAKGEDLGMSNLAIDIPFLLSNLDKRYALGVKILSSNVDINESKSLIVLDIKAGLIEAQPDFTFEVDEKDPLKIHISNTSVFCLNYEWDFGDGSEIVTEQDPKEHVFPGVGIYNVKLTSKGTRGNLVTVTKVIHIWEDITDEYIKNSGAPFVKAGLVSGRVDCLKDWSCTENVKSTYNSSKKIYVGGYQGDNGGVMDFYANKATGGALTNAKIYQSVDLPAGTFNAGFIPFRFDGKSDGYLVVTKGSELPDIENMMTDPDVLAYLHWDETTPLTKQGVEFNLASAGTVTIGFVVSNEEGARVKIKSVSLEK</sequence>
<dbReference type="PROSITE" id="PS51257">
    <property type="entry name" value="PROKAR_LIPOPROTEIN"/>
    <property type="match status" value="1"/>
</dbReference>
<dbReference type="KEGG" id="copr:Cop2CBH44_27220"/>
<dbReference type="RefSeq" id="WP_055097653.1">
    <property type="nucleotide sequence ID" value="NZ_AP023322.1"/>
</dbReference>
<evidence type="ECO:0000313" key="2">
    <source>
        <dbReference type="EMBL" id="BCI64369.1"/>
    </source>
</evidence>
<dbReference type="Gene3D" id="2.60.40.1740">
    <property type="entry name" value="hypothetical protein (bacova_03559)"/>
    <property type="match status" value="1"/>
</dbReference>
<dbReference type="EMBL" id="AP023322">
    <property type="protein sequence ID" value="BCI64369.1"/>
    <property type="molecule type" value="Genomic_DNA"/>
</dbReference>
<dbReference type="Pfam" id="PF18911">
    <property type="entry name" value="PKD_4"/>
    <property type="match status" value="1"/>
</dbReference>
<gene>
    <name evidence="2" type="ORF">Cop2CBH44_27220</name>
</gene>
<accession>A0A7G1HXE3</accession>
<dbReference type="AlphaFoldDB" id="A0A7G1HXE3"/>
<dbReference type="InterPro" id="IPR032181">
    <property type="entry name" value="DUF5013"/>
</dbReference>
<evidence type="ECO:0000259" key="1">
    <source>
        <dbReference type="PROSITE" id="PS50093"/>
    </source>
</evidence>
<dbReference type="CDD" id="cd00146">
    <property type="entry name" value="PKD"/>
    <property type="match status" value="1"/>
</dbReference>
<dbReference type="PROSITE" id="PS50093">
    <property type="entry name" value="PKD"/>
    <property type="match status" value="1"/>
</dbReference>
<organism evidence="2 3">
    <name type="scientific">Coprobacter secundus subsp. similis</name>
    <dbReference type="NCBI Taxonomy" id="2751153"/>
    <lineage>
        <taxon>Bacteria</taxon>
        <taxon>Pseudomonadati</taxon>
        <taxon>Bacteroidota</taxon>
        <taxon>Bacteroidia</taxon>
        <taxon>Bacteroidales</taxon>
        <taxon>Barnesiellaceae</taxon>
        <taxon>Coprobacter</taxon>
    </lineage>
</organism>
<feature type="domain" description="PKD" evidence="1">
    <location>
        <begin position="219"/>
        <end position="268"/>
    </location>
</feature>
<name>A0A7G1HXE3_9BACT</name>
<proteinExistence type="predicted"/>
<protein>
    <recommendedName>
        <fullName evidence="1">PKD domain-containing protein</fullName>
    </recommendedName>
</protein>
<dbReference type="InterPro" id="IPR013783">
    <property type="entry name" value="Ig-like_fold"/>
</dbReference>
<dbReference type="InterPro" id="IPR013728">
    <property type="entry name" value="BT_3987-like_N"/>
</dbReference>
<evidence type="ECO:0000313" key="3">
    <source>
        <dbReference type="Proteomes" id="UP000594042"/>
    </source>
</evidence>
<dbReference type="Pfam" id="PF16405">
    <property type="entry name" value="DUF5013"/>
    <property type="match status" value="1"/>
</dbReference>
<keyword evidence="3" id="KW-1185">Reference proteome</keyword>
<dbReference type="Pfam" id="PF08522">
    <property type="entry name" value="BT_3987-like_N"/>
    <property type="match status" value="1"/>
</dbReference>
<dbReference type="InterPro" id="IPR000601">
    <property type="entry name" value="PKD_dom"/>
</dbReference>
<reference evidence="3" key="1">
    <citation type="submission" date="2020-07" db="EMBL/GenBank/DDBJ databases">
        <title>Complete genome sequencing of Coprobacter sp. strain 2CBH44.</title>
        <authorList>
            <person name="Sakamoto M."/>
            <person name="Murakami T."/>
            <person name="Mori H."/>
        </authorList>
    </citation>
    <scope>NUCLEOTIDE SEQUENCE [LARGE SCALE GENOMIC DNA]</scope>
    <source>
        <strain evidence="3">2CBH44</strain>
    </source>
</reference>